<keyword evidence="3" id="KW-1185">Reference proteome</keyword>
<dbReference type="OrthoDB" id="2229929at2759"/>
<evidence type="ECO:0000313" key="2">
    <source>
        <dbReference type="EMBL" id="KAG1311795.1"/>
    </source>
</evidence>
<dbReference type="AlphaFoldDB" id="A0A9P7BV66"/>
<keyword evidence="1" id="KW-0175">Coiled coil</keyword>
<gene>
    <name evidence="2" type="ORF">G6F64_003541</name>
</gene>
<reference evidence="2" key="1">
    <citation type="journal article" date="2020" name="Microb. Genom.">
        <title>Genetic diversity of clinical and environmental Mucorales isolates obtained from an investigation of mucormycosis cases among solid organ transplant recipients.</title>
        <authorList>
            <person name="Nguyen M.H."/>
            <person name="Kaul D."/>
            <person name="Muto C."/>
            <person name="Cheng S.J."/>
            <person name="Richter R.A."/>
            <person name="Bruno V.M."/>
            <person name="Liu G."/>
            <person name="Beyhan S."/>
            <person name="Sundermann A.J."/>
            <person name="Mounaud S."/>
            <person name="Pasculle A.W."/>
            <person name="Nierman W.C."/>
            <person name="Driscoll E."/>
            <person name="Cumbie R."/>
            <person name="Clancy C.J."/>
            <person name="Dupont C.L."/>
        </authorList>
    </citation>
    <scope>NUCLEOTIDE SEQUENCE</scope>
    <source>
        <strain evidence="2">GL11</strain>
    </source>
</reference>
<accession>A0A9P7BV66</accession>
<dbReference type="EMBL" id="JAANQT010000349">
    <property type="protein sequence ID" value="KAG1311795.1"/>
    <property type="molecule type" value="Genomic_DNA"/>
</dbReference>
<dbReference type="Proteomes" id="UP000716291">
    <property type="component" value="Unassembled WGS sequence"/>
</dbReference>
<evidence type="ECO:0000313" key="3">
    <source>
        <dbReference type="Proteomes" id="UP000716291"/>
    </source>
</evidence>
<sequence>MYNQRRQRLQSQTLQPEDVEMEMAAPSIGTPSISLQQETASINATTQRTTNFVVLQEAEMDSKTRRKIPKNITFEPLSDLALKHFRELLTRDYRTTINDIIRNTGGVNEAVLTSILQPVVVNIDRKLRQLTFPGTIDPNLFNIQLDRILEELKVEVDDKYMDIAQTIGLKVRNSEAELVREQDELDEWIEKNRKAREALQSKPVTFTAHDDPDDYVQSLIKYPSHIAFDL</sequence>
<feature type="coiled-coil region" evidence="1">
    <location>
        <begin position="171"/>
        <end position="198"/>
    </location>
</feature>
<comment type="caution">
    <text evidence="2">The sequence shown here is derived from an EMBL/GenBank/DDBJ whole genome shotgun (WGS) entry which is preliminary data.</text>
</comment>
<name>A0A9P7BV66_RHIOR</name>
<organism evidence="2 3">
    <name type="scientific">Rhizopus oryzae</name>
    <name type="common">Mucormycosis agent</name>
    <name type="synonym">Rhizopus arrhizus var. delemar</name>
    <dbReference type="NCBI Taxonomy" id="64495"/>
    <lineage>
        <taxon>Eukaryota</taxon>
        <taxon>Fungi</taxon>
        <taxon>Fungi incertae sedis</taxon>
        <taxon>Mucoromycota</taxon>
        <taxon>Mucoromycotina</taxon>
        <taxon>Mucoromycetes</taxon>
        <taxon>Mucorales</taxon>
        <taxon>Mucorineae</taxon>
        <taxon>Rhizopodaceae</taxon>
        <taxon>Rhizopus</taxon>
    </lineage>
</organism>
<protein>
    <submittedName>
        <fullName evidence="2">Uncharacterized protein</fullName>
    </submittedName>
</protein>
<proteinExistence type="predicted"/>
<evidence type="ECO:0000256" key="1">
    <source>
        <dbReference type="SAM" id="Coils"/>
    </source>
</evidence>